<dbReference type="AlphaFoldDB" id="A0AAD5YSU0"/>
<comment type="caution">
    <text evidence="1">The sequence shown here is derived from an EMBL/GenBank/DDBJ whole genome shotgun (WGS) entry which is preliminary data.</text>
</comment>
<dbReference type="EMBL" id="JANIEX010000851">
    <property type="protein sequence ID" value="KAJ3562593.1"/>
    <property type="molecule type" value="Genomic_DNA"/>
</dbReference>
<name>A0AAD5YSU0_9AGAR</name>
<sequence>MGTIHDRKSPLANHIPHFQHQRYKVALWIKSLSLSWFPGHTNELAKEATLLSSSTNMTITHALRRAHEGLLSLGISQWRNHSQHGHYAQSDHILSSLCPPPRFTELEDKQVIWKTHSVLRGAWLC</sequence>
<accession>A0AAD5YSU0</accession>
<organism evidence="1 2">
    <name type="scientific">Leucocoprinus birnbaumii</name>
    <dbReference type="NCBI Taxonomy" id="56174"/>
    <lineage>
        <taxon>Eukaryota</taxon>
        <taxon>Fungi</taxon>
        <taxon>Dikarya</taxon>
        <taxon>Basidiomycota</taxon>
        <taxon>Agaricomycotina</taxon>
        <taxon>Agaricomycetes</taxon>
        <taxon>Agaricomycetidae</taxon>
        <taxon>Agaricales</taxon>
        <taxon>Agaricineae</taxon>
        <taxon>Agaricaceae</taxon>
        <taxon>Leucocoprinus</taxon>
    </lineage>
</organism>
<gene>
    <name evidence="1" type="ORF">NP233_g9474</name>
</gene>
<keyword evidence="2" id="KW-1185">Reference proteome</keyword>
<reference evidence="1" key="1">
    <citation type="submission" date="2022-07" db="EMBL/GenBank/DDBJ databases">
        <title>Genome Sequence of Leucocoprinus birnbaumii.</title>
        <authorList>
            <person name="Buettner E."/>
        </authorList>
    </citation>
    <scope>NUCLEOTIDE SEQUENCE</scope>
    <source>
        <strain evidence="1">VT141</strain>
    </source>
</reference>
<dbReference type="Proteomes" id="UP001213000">
    <property type="component" value="Unassembled WGS sequence"/>
</dbReference>
<protein>
    <submittedName>
        <fullName evidence="1">Uncharacterized protein</fullName>
    </submittedName>
</protein>
<evidence type="ECO:0000313" key="1">
    <source>
        <dbReference type="EMBL" id="KAJ3562593.1"/>
    </source>
</evidence>
<proteinExistence type="predicted"/>
<evidence type="ECO:0000313" key="2">
    <source>
        <dbReference type="Proteomes" id="UP001213000"/>
    </source>
</evidence>